<dbReference type="InterPro" id="IPR006342">
    <property type="entry name" value="FkbM_mtfrase"/>
</dbReference>
<sequence>MIITNTLQKILKKFGLKIGKFPEPDKKRRLKIMRNFQINKVLDVGANTGSYGKELREMGYEGEIISFEPTDLAYSFLEKKCAKDSKWNCIQLALGDIDRTAHINISLNSKSSSLLEILPLSIENAPDSKFVGKEKVQVKALDQMQDELLSPGDHLMLKIDTQGYEKNILEGGRAILEKVKVVQLELSFEPLYRNEPTFFEMISYMEELGFEIFSLETDLSFSNPKNGKMLQVDCIFCKSSEN</sequence>
<dbReference type="EMBL" id="FRXN01000005">
    <property type="protein sequence ID" value="SHO64485.1"/>
    <property type="molecule type" value="Genomic_DNA"/>
</dbReference>
<dbReference type="PANTHER" id="PTHR36973:SF4">
    <property type="entry name" value="NODULATION PROTEIN"/>
    <property type="match status" value="1"/>
</dbReference>
<dbReference type="Proteomes" id="UP000184609">
    <property type="component" value="Unassembled WGS sequence"/>
</dbReference>
<organism evidence="2 3">
    <name type="scientific">Algoriphagus zhangzhouensis</name>
    <dbReference type="NCBI Taxonomy" id="1073327"/>
    <lineage>
        <taxon>Bacteria</taxon>
        <taxon>Pseudomonadati</taxon>
        <taxon>Bacteroidota</taxon>
        <taxon>Cytophagia</taxon>
        <taxon>Cytophagales</taxon>
        <taxon>Cyclobacteriaceae</taxon>
        <taxon>Algoriphagus</taxon>
    </lineage>
</organism>
<keyword evidence="2" id="KW-0489">Methyltransferase</keyword>
<proteinExistence type="predicted"/>
<dbReference type="InterPro" id="IPR029063">
    <property type="entry name" value="SAM-dependent_MTases_sf"/>
</dbReference>
<dbReference type="STRING" id="1073327.SAMN04488108_3482"/>
<evidence type="ECO:0000313" key="2">
    <source>
        <dbReference type="EMBL" id="SHO64485.1"/>
    </source>
</evidence>
<dbReference type="GO" id="GO:0032259">
    <property type="term" value="P:methylation"/>
    <property type="evidence" value="ECO:0007669"/>
    <property type="project" value="UniProtKB-KW"/>
</dbReference>
<dbReference type="AlphaFoldDB" id="A0A1M7ZHU9"/>
<dbReference type="InterPro" id="IPR053188">
    <property type="entry name" value="FkbM_Methyltransferase"/>
</dbReference>
<dbReference type="GO" id="GO:0008171">
    <property type="term" value="F:O-methyltransferase activity"/>
    <property type="evidence" value="ECO:0007669"/>
    <property type="project" value="TreeGrafter"/>
</dbReference>
<protein>
    <submittedName>
        <fullName evidence="2">Methyltransferase, FkbM family</fullName>
    </submittedName>
</protein>
<dbReference type="Gene3D" id="3.40.50.150">
    <property type="entry name" value="Vaccinia Virus protein VP39"/>
    <property type="match status" value="1"/>
</dbReference>
<gene>
    <name evidence="2" type="ORF">SAMN04488108_3482</name>
</gene>
<accession>A0A1M7ZHU9</accession>
<keyword evidence="3" id="KW-1185">Reference proteome</keyword>
<name>A0A1M7ZHU9_9BACT</name>
<evidence type="ECO:0000313" key="3">
    <source>
        <dbReference type="Proteomes" id="UP000184609"/>
    </source>
</evidence>
<keyword evidence="2" id="KW-0808">Transferase</keyword>
<dbReference type="Pfam" id="PF05050">
    <property type="entry name" value="Methyltransf_21"/>
    <property type="match status" value="1"/>
</dbReference>
<dbReference type="SUPFAM" id="SSF53335">
    <property type="entry name" value="S-adenosyl-L-methionine-dependent methyltransferases"/>
    <property type="match status" value="1"/>
</dbReference>
<dbReference type="PANTHER" id="PTHR36973">
    <property type="entry name" value="SLL1456 PROTEIN-RELATED"/>
    <property type="match status" value="1"/>
</dbReference>
<feature type="domain" description="Methyltransferase FkbM" evidence="1">
    <location>
        <begin position="43"/>
        <end position="211"/>
    </location>
</feature>
<dbReference type="NCBIfam" id="TIGR01444">
    <property type="entry name" value="fkbM_fam"/>
    <property type="match status" value="1"/>
</dbReference>
<evidence type="ECO:0000259" key="1">
    <source>
        <dbReference type="Pfam" id="PF05050"/>
    </source>
</evidence>
<reference evidence="3" key="1">
    <citation type="submission" date="2016-12" db="EMBL/GenBank/DDBJ databases">
        <authorList>
            <person name="Varghese N."/>
            <person name="Submissions S."/>
        </authorList>
    </citation>
    <scope>NUCLEOTIDE SEQUENCE [LARGE SCALE GENOMIC DNA]</scope>
    <source>
        <strain evidence="3">DSM 25035</strain>
    </source>
</reference>
<dbReference type="OrthoDB" id="9812600at2"/>